<dbReference type="Pfam" id="PF13280">
    <property type="entry name" value="WYL"/>
    <property type="match status" value="1"/>
</dbReference>
<dbReference type="InterPro" id="IPR001034">
    <property type="entry name" value="DeoR_HTH"/>
</dbReference>
<dbReference type="PANTHER" id="PTHR34580:SF8">
    <property type="entry name" value="WYL DOMAIN-CONTAINING PROTEIN"/>
    <property type="match status" value="1"/>
</dbReference>
<dbReference type="PANTHER" id="PTHR34580">
    <property type="match status" value="1"/>
</dbReference>
<dbReference type="InterPro" id="IPR026881">
    <property type="entry name" value="WYL_dom"/>
</dbReference>
<feature type="domain" description="HTH deoR-type" evidence="3">
    <location>
        <begin position="3"/>
        <end position="58"/>
    </location>
</feature>
<dbReference type="EMBL" id="JXLC01000013">
    <property type="protein sequence ID" value="OJG91502.1"/>
    <property type="molecule type" value="Genomic_DNA"/>
</dbReference>
<name>A0A0S3KD03_9ENTE</name>
<evidence type="ECO:0000256" key="2">
    <source>
        <dbReference type="ARBA" id="ARBA00023163"/>
    </source>
</evidence>
<dbReference type="Pfam" id="PF25583">
    <property type="entry name" value="WCX"/>
    <property type="match status" value="1"/>
</dbReference>
<sequence>MKKIERILAIIVLLLENEIVSTAQLAQRFEVTKRTIFRDIETIELAGFPIVSHPGRHGGFSLVDSFKLRTYTYSGEEKQDILNALNVQEGLFGISDQQNTIKEKITLIQEKANQKGQFKRQFSFESPTMHRPEIEIETKRKINDINLALKKNKKLIIDYVDNKGDHTQRTIHPYELMLMNGSWYIYSYCEDREAFRYFKVTRIRHLMIQKITFEPVEYSNKRLVETNEEIIQLRFKKEDLGKLYDYYTEDEIEVRADSVDVRIYANQQKTILPYLLMFGNGVKVIAPEVLKEQHRSEISRLNETY</sequence>
<dbReference type="Proteomes" id="UP000183039">
    <property type="component" value="Unassembled WGS sequence"/>
</dbReference>
<dbReference type="Gene3D" id="1.10.10.10">
    <property type="entry name" value="Winged helix-like DNA-binding domain superfamily/Winged helix DNA-binding domain"/>
    <property type="match status" value="1"/>
</dbReference>
<dbReference type="AlphaFoldDB" id="A0A0S3KD03"/>
<keyword evidence="2" id="KW-0804">Transcription</keyword>
<dbReference type="PROSITE" id="PS52050">
    <property type="entry name" value="WYL"/>
    <property type="match status" value="1"/>
</dbReference>
<dbReference type="Proteomes" id="UP000065511">
    <property type="component" value="Chromosome"/>
</dbReference>
<keyword evidence="6" id="KW-1185">Reference proteome</keyword>
<reference evidence="4 6" key="2">
    <citation type="submission" date="2015-12" db="EMBL/GenBank/DDBJ databases">
        <authorList>
            <person name="Lauer A."/>
            <person name="Humrighouse B."/>
            <person name="Loparev V."/>
            <person name="Shewmaker P.L."/>
            <person name="Whitney A.M."/>
            <person name="McLaughlin R.W."/>
        </authorList>
    </citation>
    <scope>NUCLEOTIDE SEQUENCE [LARGE SCALE GENOMIC DNA]</scope>
    <source>
        <strain evidence="4 6">LMG 23085</strain>
    </source>
</reference>
<dbReference type="InterPro" id="IPR051534">
    <property type="entry name" value="CBASS_pafABC_assoc_protein"/>
</dbReference>
<dbReference type="EMBL" id="CP013614">
    <property type="protein sequence ID" value="ALS02126.1"/>
    <property type="molecule type" value="Genomic_DNA"/>
</dbReference>
<dbReference type="PROSITE" id="PS51000">
    <property type="entry name" value="HTH_DEOR_2"/>
    <property type="match status" value="1"/>
</dbReference>
<dbReference type="Pfam" id="PF08279">
    <property type="entry name" value="HTH_11"/>
    <property type="match status" value="1"/>
</dbReference>
<dbReference type="InterPro" id="IPR013196">
    <property type="entry name" value="HTH_11"/>
</dbReference>
<dbReference type="SMART" id="SM00420">
    <property type="entry name" value="HTH_DEOR"/>
    <property type="match status" value="1"/>
</dbReference>
<organism evidence="5 7">
    <name type="scientific">Enterococcus silesiacus</name>
    <dbReference type="NCBI Taxonomy" id="332949"/>
    <lineage>
        <taxon>Bacteria</taxon>
        <taxon>Bacillati</taxon>
        <taxon>Bacillota</taxon>
        <taxon>Bacilli</taxon>
        <taxon>Lactobacillales</taxon>
        <taxon>Enterococcaceae</taxon>
        <taxon>Enterococcus</taxon>
    </lineage>
</organism>
<keyword evidence="1" id="KW-0805">Transcription regulation</keyword>
<evidence type="ECO:0000313" key="5">
    <source>
        <dbReference type="EMBL" id="OJG91502.1"/>
    </source>
</evidence>
<dbReference type="InterPro" id="IPR057727">
    <property type="entry name" value="WCX_dom"/>
</dbReference>
<evidence type="ECO:0000259" key="3">
    <source>
        <dbReference type="PROSITE" id="PS51000"/>
    </source>
</evidence>
<dbReference type="PIRSF" id="PIRSF016838">
    <property type="entry name" value="PafC"/>
    <property type="match status" value="1"/>
</dbReference>
<dbReference type="SUPFAM" id="SSF46785">
    <property type="entry name" value="Winged helix' DNA-binding domain"/>
    <property type="match status" value="1"/>
</dbReference>
<dbReference type="InterPro" id="IPR036390">
    <property type="entry name" value="WH_DNA-bd_sf"/>
</dbReference>
<reference evidence="5 7" key="1">
    <citation type="submission" date="2014-12" db="EMBL/GenBank/DDBJ databases">
        <title>Draft genome sequences of 29 type strains of Enterococci.</title>
        <authorList>
            <person name="Zhong Z."/>
            <person name="Sun Z."/>
            <person name="Liu W."/>
            <person name="Zhang W."/>
            <person name="Zhang H."/>
        </authorList>
    </citation>
    <scope>NUCLEOTIDE SEQUENCE [LARGE SCALE GENOMIC DNA]</scope>
    <source>
        <strain evidence="5 7">DSM 22801</strain>
    </source>
</reference>
<gene>
    <name evidence="4" type="ORF">ATZ33_12255</name>
    <name evidence="5" type="ORF">RV15_GL000588</name>
</gene>
<dbReference type="RefSeq" id="WP_071877915.1">
    <property type="nucleotide sequence ID" value="NZ_JXLC01000013.1"/>
</dbReference>
<evidence type="ECO:0000313" key="6">
    <source>
        <dbReference type="Proteomes" id="UP000065511"/>
    </source>
</evidence>
<dbReference type="GO" id="GO:0003700">
    <property type="term" value="F:DNA-binding transcription factor activity"/>
    <property type="evidence" value="ECO:0007669"/>
    <property type="project" value="InterPro"/>
</dbReference>
<protein>
    <recommendedName>
        <fullName evidence="3">HTH deoR-type domain-containing protein</fullName>
    </recommendedName>
</protein>
<dbReference type="OrthoDB" id="9815009at2"/>
<accession>A0A0S3KD03</accession>
<evidence type="ECO:0000313" key="7">
    <source>
        <dbReference type="Proteomes" id="UP000183039"/>
    </source>
</evidence>
<proteinExistence type="predicted"/>
<evidence type="ECO:0000313" key="4">
    <source>
        <dbReference type="EMBL" id="ALS02126.1"/>
    </source>
</evidence>
<dbReference type="InterPro" id="IPR028349">
    <property type="entry name" value="PafC-like"/>
</dbReference>
<dbReference type="InterPro" id="IPR036388">
    <property type="entry name" value="WH-like_DNA-bd_sf"/>
</dbReference>
<dbReference type="KEGG" id="ess:ATZ33_12255"/>
<evidence type="ECO:0000256" key="1">
    <source>
        <dbReference type="ARBA" id="ARBA00023015"/>
    </source>
</evidence>